<feature type="domain" description="L,D-TPase catalytic" evidence="10">
    <location>
        <begin position="6"/>
        <end position="153"/>
    </location>
</feature>
<evidence type="ECO:0000256" key="2">
    <source>
        <dbReference type="ARBA" id="ARBA00005992"/>
    </source>
</evidence>
<sequence length="154" mass="17437">MNLASPRLEVSIGTQRLRLYDGMKLVREWPCSTSKFGIGFTEGSNKTPLGRFVVKEKHGDGAESGTIFKSRQPVGRWVPGMDTKSDFVLTRILWLHGTEPRNANTYQRYIYIHGTNDENAIGRPASHGCVRLRNQEMIELFDLVPAGTEVWIEE</sequence>
<dbReference type="GO" id="GO:0005576">
    <property type="term" value="C:extracellular region"/>
    <property type="evidence" value="ECO:0007669"/>
    <property type="project" value="TreeGrafter"/>
</dbReference>
<dbReference type="PANTHER" id="PTHR30582:SF24">
    <property type="entry name" value="L,D-TRANSPEPTIDASE ERFK_SRFK-RELATED"/>
    <property type="match status" value="1"/>
</dbReference>
<dbReference type="Gene3D" id="2.40.440.10">
    <property type="entry name" value="L,D-transpeptidase catalytic domain-like"/>
    <property type="match status" value="1"/>
</dbReference>
<evidence type="ECO:0000259" key="10">
    <source>
        <dbReference type="PROSITE" id="PS52029"/>
    </source>
</evidence>
<reference evidence="11 12" key="1">
    <citation type="submission" date="2020-08" db="EMBL/GenBank/DDBJ databases">
        <title>Genomic Encyclopedia of Type Strains, Phase IV (KMG-IV): sequencing the most valuable type-strain genomes for metagenomic binning, comparative biology and taxonomic classification.</title>
        <authorList>
            <person name="Goeker M."/>
        </authorList>
    </citation>
    <scope>NUCLEOTIDE SEQUENCE [LARGE SCALE GENOMIC DNA]</scope>
    <source>
        <strain evidence="11 12">DSM 12252</strain>
    </source>
</reference>
<dbReference type="RefSeq" id="WP_184343075.1">
    <property type="nucleotide sequence ID" value="NZ_JACHIG010000012.1"/>
</dbReference>
<dbReference type="GO" id="GO:0008360">
    <property type="term" value="P:regulation of cell shape"/>
    <property type="evidence" value="ECO:0007669"/>
    <property type="project" value="UniProtKB-UniRule"/>
</dbReference>
<keyword evidence="5" id="KW-0378">Hydrolase</keyword>
<dbReference type="Proteomes" id="UP000590740">
    <property type="component" value="Unassembled WGS sequence"/>
</dbReference>
<dbReference type="AlphaFoldDB" id="A0A7W7YER7"/>
<dbReference type="GO" id="GO:0016757">
    <property type="term" value="F:glycosyltransferase activity"/>
    <property type="evidence" value="ECO:0007669"/>
    <property type="project" value="UniProtKB-KW"/>
</dbReference>
<proteinExistence type="inferred from homology"/>
<keyword evidence="12" id="KW-1185">Reference proteome</keyword>
<dbReference type="CDD" id="cd16913">
    <property type="entry name" value="YkuD_like"/>
    <property type="match status" value="1"/>
</dbReference>
<dbReference type="SUPFAM" id="SSF141523">
    <property type="entry name" value="L,D-transpeptidase catalytic domain-like"/>
    <property type="match status" value="1"/>
</dbReference>
<evidence type="ECO:0000256" key="3">
    <source>
        <dbReference type="ARBA" id="ARBA00022676"/>
    </source>
</evidence>
<evidence type="ECO:0000256" key="1">
    <source>
        <dbReference type="ARBA" id="ARBA00004752"/>
    </source>
</evidence>
<gene>
    <name evidence="11" type="ORF">HNQ65_004469</name>
</gene>
<comment type="similarity">
    <text evidence="2">Belongs to the YkuD family.</text>
</comment>
<keyword evidence="8 9" id="KW-0961">Cell wall biogenesis/degradation</keyword>
<dbReference type="PROSITE" id="PS52029">
    <property type="entry name" value="LD_TPASE"/>
    <property type="match status" value="1"/>
</dbReference>
<organism evidence="11 12">
    <name type="scientific">Prosthecobacter vanneervenii</name>
    <dbReference type="NCBI Taxonomy" id="48466"/>
    <lineage>
        <taxon>Bacteria</taxon>
        <taxon>Pseudomonadati</taxon>
        <taxon>Verrucomicrobiota</taxon>
        <taxon>Verrucomicrobiia</taxon>
        <taxon>Verrucomicrobiales</taxon>
        <taxon>Verrucomicrobiaceae</taxon>
        <taxon>Prosthecobacter</taxon>
    </lineage>
</organism>
<comment type="caution">
    <text evidence="11">The sequence shown here is derived from an EMBL/GenBank/DDBJ whole genome shotgun (WGS) entry which is preliminary data.</text>
</comment>
<evidence type="ECO:0000313" key="12">
    <source>
        <dbReference type="Proteomes" id="UP000590740"/>
    </source>
</evidence>
<accession>A0A7W7YER7</accession>
<keyword evidence="7 9" id="KW-0573">Peptidoglycan synthesis</keyword>
<dbReference type="PANTHER" id="PTHR30582">
    <property type="entry name" value="L,D-TRANSPEPTIDASE"/>
    <property type="match status" value="1"/>
</dbReference>
<dbReference type="InterPro" id="IPR038063">
    <property type="entry name" value="Transpep_catalytic_dom"/>
</dbReference>
<protein>
    <submittedName>
        <fullName evidence="11">Lipoprotein-anchoring transpeptidase ErfK/SrfK</fullName>
    </submittedName>
</protein>
<keyword evidence="6 9" id="KW-0133">Cell shape</keyword>
<name>A0A7W7YER7_9BACT</name>
<keyword evidence="11" id="KW-0449">Lipoprotein</keyword>
<keyword evidence="4" id="KW-0808">Transferase</keyword>
<feature type="active site" description="Nucleophile" evidence="9">
    <location>
        <position position="129"/>
    </location>
</feature>
<keyword evidence="3" id="KW-0328">Glycosyltransferase</keyword>
<dbReference type="GO" id="GO:0018104">
    <property type="term" value="P:peptidoglycan-protein cross-linking"/>
    <property type="evidence" value="ECO:0007669"/>
    <property type="project" value="TreeGrafter"/>
</dbReference>
<dbReference type="InterPro" id="IPR050979">
    <property type="entry name" value="LD-transpeptidase"/>
</dbReference>
<evidence type="ECO:0000313" key="11">
    <source>
        <dbReference type="EMBL" id="MBB5034861.1"/>
    </source>
</evidence>
<evidence type="ECO:0000256" key="4">
    <source>
        <dbReference type="ARBA" id="ARBA00022679"/>
    </source>
</evidence>
<dbReference type="Pfam" id="PF03734">
    <property type="entry name" value="YkuD"/>
    <property type="match status" value="1"/>
</dbReference>
<dbReference type="UniPathway" id="UPA00219"/>
<feature type="active site" description="Proton donor/acceptor" evidence="9">
    <location>
        <position position="113"/>
    </location>
</feature>
<evidence type="ECO:0000256" key="7">
    <source>
        <dbReference type="ARBA" id="ARBA00022984"/>
    </source>
</evidence>
<dbReference type="GO" id="GO:0071555">
    <property type="term" value="P:cell wall organization"/>
    <property type="evidence" value="ECO:0007669"/>
    <property type="project" value="UniProtKB-UniRule"/>
</dbReference>
<evidence type="ECO:0000256" key="5">
    <source>
        <dbReference type="ARBA" id="ARBA00022801"/>
    </source>
</evidence>
<dbReference type="InterPro" id="IPR005490">
    <property type="entry name" value="LD_TPept_cat_dom"/>
</dbReference>
<dbReference type="GO" id="GO:0071972">
    <property type="term" value="F:peptidoglycan L,D-transpeptidase activity"/>
    <property type="evidence" value="ECO:0007669"/>
    <property type="project" value="TreeGrafter"/>
</dbReference>
<dbReference type="EMBL" id="JACHIG010000012">
    <property type="protein sequence ID" value="MBB5034861.1"/>
    <property type="molecule type" value="Genomic_DNA"/>
</dbReference>
<evidence type="ECO:0000256" key="9">
    <source>
        <dbReference type="PROSITE-ProRule" id="PRU01373"/>
    </source>
</evidence>
<comment type="pathway">
    <text evidence="1 9">Cell wall biogenesis; peptidoglycan biosynthesis.</text>
</comment>
<evidence type="ECO:0000256" key="6">
    <source>
        <dbReference type="ARBA" id="ARBA00022960"/>
    </source>
</evidence>
<evidence type="ECO:0000256" key="8">
    <source>
        <dbReference type="ARBA" id="ARBA00023316"/>
    </source>
</evidence>